<name>A0A917SCX0_9ACTN</name>
<keyword evidence="4" id="KW-1185">Reference proteome</keyword>
<dbReference type="EMBL" id="BMMZ01000007">
    <property type="protein sequence ID" value="GGL69743.1"/>
    <property type="molecule type" value="Genomic_DNA"/>
</dbReference>
<dbReference type="Pfam" id="PF03819">
    <property type="entry name" value="MazG"/>
    <property type="match status" value="1"/>
</dbReference>
<dbReference type="InterPro" id="IPR004518">
    <property type="entry name" value="MazG-like_dom"/>
</dbReference>
<gene>
    <name evidence="3" type="ORF">GCM10011575_30370</name>
</gene>
<evidence type="ECO:0000256" key="1">
    <source>
        <dbReference type="SAM" id="MobiDB-lite"/>
    </source>
</evidence>
<organism evidence="3 4">
    <name type="scientific">Microlunatus endophyticus</name>
    <dbReference type="NCBI Taxonomy" id="1716077"/>
    <lineage>
        <taxon>Bacteria</taxon>
        <taxon>Bacillati</taxon>
        <taxon>Actinomycetota</taxon>
        <taxon>Actinomycetes</taxon>
        <taxon>Propionibacteriales</taxon>
        <taxon>Propionibacteriaceae</taxon>
        <taxon>Microlunatus</taxon>
    </lineage>
</organism>
<dbReference type="InterPro" id="IPR025984">
    <property type="entry name" value="DCTPP"/>
</dbReference>
<dbReference type="PIRSF" id="PIRSF029826">
    <property type="entry name" value="UCP029826_pph"/>
    <property type="match status" value="1"/>
</dbReference>
<dbReference type="SUPFAM" id="SSF101386">
    <property type="entry name" value="all-alpha NTP pyrophosphatases"/>
    <property type="match status" value="1"/>
</dbReference>
<protein>
    <submittedName>
        <fullName evidence="3">Nucleotide pyrophosphohydrolase</fullName>
    </submittedName>
</protein>
<feature type="region of interest" description="Disordered" evidence="1">
    <location>
        <begin position="94"/>
        <end position="115"/>
    </location>
</feature>
<dbReference type="PANTHER" id="PTHR14552:SF21">
    <property type="entry name" value="DCTP PYROPHOSPHATASE 1"/>
    <property type="match status" value="1"/>
</dbReference>
<evidence type="ECO:0000313" key="3">
    <source>
        <dbReference type="EMBL" id="GGL69743.1"/>
    </source>
</evidence>
<dbReference type="Gene3D" id="1.10.287.1080">
    <property type="entry name" value="MazG-like"/>
    <property type="match status" value="1"/>
</dbReference>
<dbReference type="CDD" id="cd11537">
    <property type="entry name" value="NTP-PPase_RS21-C6_like"/>
    <property type="match status" value="1"/>
</dbReference>
<evidence type="ECO:0000259" key="2">
    <source>
        <dbReference type="Pfam" id="PF03819"/>
    </source>
</evidence>
<reference evidence="3" key="1">
    <citation type="journal article" date="2014" name="Int. J. Syst. Evol. Microbiol.">
        <title>Complete genome sequence of Corynebacterium casei LMG S-19264T (=DSM 44701T), isolated from a smear-ripened cheese.</title>
        <authorList>
            <consortium name="US DOE Joint Genome Institute (JGI-PGF)"/>
            <person name="Walter F."/>
            <person name="Albersmeier A."/>
            <person name="Kalinowski J."/>
            <person name="Ruckert C."/>
        </authorList>
    </citation>
    <scope>NUCLEOTIDE SEQUENCE</scope>
    <source>
        <strain evidence="3">CGMCC 4.7306</strain>
    </source>
</reference>
<sequence length="115" mass="13121">MSDLIELRDGMRRFTEERDWSRFHDPKSLVLALMGEVGELAELFQWLPAESAADKAHDEPLHTRVEEEISDVLLYLVRLADVLDVDLADAATRKMESSSVKHEPGQEPTRYILGD</sequence>
<dbReference type="GO" id="GO:0009143">
    <property type="term" value="P:nucleoside triphosphate catabolic process"/>
    <property type="evidence" value="ECO:0007669"/>
    <property type="project" value="InterPro"/>
</dbReference>
<comment type="caution">
    <text evidence="3">The sequence shown here is derived from an EMBL/GenBank/DDBJ whole genome shotgun (WGS) entry which is preliminary data.</text>
</comment>
<dbReference type="AlphaFoldDB" id="A0A917SCX0"/>
<dbReference type="RefSeq" id="WP_229670145.1">
    <property type="nucleotide sequence ID" value="NZ_BMMZ01000007.1"/>
</dbReference>
<accession>A0A917SCX0</accession>
<dbReference type="GO" id="GO:0047429">
    <property type="term" value="F:nucleoside triphosphate diphosphatase activity"/>
    <property type="evidence" value="ECO:0007669"/>
    <property type="project" value="InterPro"/>
</dbReference>
<reference evidence="3" key="2">
    <citation type="submission" date="2020-09" db="EMBL/GenBank/DDBJ databases">
        <authorList>
            <person name="Sun Q."/>
            <person name="Zhou Y."/>
        </authorList>
    </citation>
    <scope>NUCLEOTIDE SEQUENCE</scope>
    <source>
        <strain evidence="3">CGMCC 4.7306</strain>
    </source>
</reference>
<feature type="compositionally biased region" description="Basic and acidic residues" evidence="1">
    <location>
        <begin position="94"/>
        <end position="105"/>
    </location>
</feature>
<dbReference type="PANTHER" id="PTHR14552">
    <property type="match status" value="1"/>
</dbReference>
<proteinExistence type="predicted"/>
<dbReference type="Proteomes" id="UP000613840">
    <property type="component" value="Unassembled WGS sequence"/>
</dbReference>
<evidence type="ECO:0000313" key="4">
    <source>
        <dbReference type="Proteomes" id="UP000613840"/>
    </source>
</evidence>
<feature type="domain" description="NTP pyrophosphohydrolase MazG-like" evidence="2">
    <location>
        <begin position="26"/>
        <end position="96"/>
    </location>
</feature>